<reference evidence="2" key="1">
    <citation type="journal article" date="2023" name="Front. Plant Sci.">
        <title>Chromosomal-level genome assembly of Melastoma candidum provides insights into trichome evolution.</title>
        <authorList>
            <person name="Zhong Y."/>
            <person name="Wu W."/>
            <person name="Sun C."/>
            <person name="Zou P."/>
            <person name="Liu Y."/>
            <person name="Dai S."/>
            <person name="Zhou R."/>
        </authorList>
    </citation>
    <scope>NUCLEOTIDE SEQUENCE [LARGE SCALE GENOMIC DNA]</scope>
</reference>
<accession>A0ACB9S428</accession>
<gene>
    <name evidence="1" type="ORF">MLD38_003830</name>
</gene>
<dbReference type="EMBL" id="CM042881">
    <property type="protein sequence ID" value="KAI4385839.1"/>
    <property type="molecule type" value="Genomic_DNA"/>
</dbReference>
<comment type="caution">
    <text evidence="1">The sequence shown here is derived from an EMBL/GenBank/DDBJ whole genome shotgun (WGS) entry which is preliminary data.</text>
</comment>
<protein>
    <submittedName>
        <fullName evidence="1">Uncharacterized protein</fullName>
    </submittedName>
</protein>
<evidence type="ECO:0000313" key="2">
    <source>
        <dbReference type="Proteomes" id="UP001057402"/>
    </source>
</evidence>
<keyword evidence="2" id="KW-1185">Reference proteome</keyword>
<dbReference type="Proteomes" id="UP001057402">
    <property type="component" value="Chromosome 2"/>
</dbReference>
<name>A0ACB9S428_9MYRT</name>
<evidence type="ECO:0000313" key="1">
    <source>
        <dbReference type="EMBL" id="KAI4385839.1"/>
    </source>
</evidence>
<sequence>MGSRGGRGSGTMAVRQYMRSKVPRLRWTPELHRCFLFAIDRLGGQDKATPKLVLQLMDVRGLTISHVKSHLQMYRSMKDHLSRSGDKSSSTPERRKLSLSVESVRYGGSSDRDHDRDDEDEEEASDGFPRPLSQRPRMHESSERECLHRSTWLGSFGNTVVPPHCKVWLQDQEGTASFGWPCGQGVGSLAGKVNTSEFDLKQMPIPNLPSRHPLEEFEEGDLRDCNLSLSLSLPHPSTGRNNCSFSVSESSEAAILFCSRLSDPSHEISINLDLSIALVGN</sequence>
<organism evidence="1 2">
    <name type="scientific">Melastoma candidum</name>
    <dbReference type="NCBI Taxonomy" id="119954"/>
    <lineage>
        <taxon>Eukaryota</taxon>
        <taxon>Viridiplantae</taxon>
        <taxon>Streptophyta</taxon>
        <taxon>Embryophyta</taxon>
        <taxon>Tracheophyta</taxon>
        <taxon>Spermatophyta</taxon>
        <taxon>Magnoliopsida</taxon>
        <taxon>eudicotyledons</taxon>
        <taxon>Gunneridae</taxon>
        <taxon>Pentapetalae</taxon>
        <taxon>rosids</taxon>
        <taxon>malvids</taxon>
        <taxon>Myrtales</taxon>
        <taxon>Melastomataceae</taxon>
        <taxon>Melastomatoideae</taxon>
        <taxon>Melastomateae</taxon>
        <taxon>Melastoma</taxon>
    </lineage>
</organism>
<proteinExistence type="predicted"/>